<dbReference type="GO" id="GO:0009231">
    <property type="term" value="P:riboflavin biosynthetic process"/>
    <property type="evidence" value="ECO:0007669"/>
    <property type="project" value="UniProtKB-UniPathway"/>
</dbReference>
<dbReference type="Gene3D" id="3.90.870.10">
    <property type="entry name" value="DHBP synthase"/>
    <property type="match status" value="1"/>
</dbReference>
<evidence type="ECO:0000256" key="7">
    <source>
        <dbReference type="ARBA" id="ARBA00022723"/>
    </source>
</evidence>
<evidence type="ECO:0000256" key="3">
    <source>
        <dbReference type="ARBA" id="ARBA00011738"/>
    </source>
</evidence>
<dbReference type="KEGG" id="opa:HPODL_02090"/>
<evidence type="ECO:0000256" key="13">
    <source>
        <dbReference type="SAM" id="Coils"/>
    </source>
</evidence>
<evidence type="ECO:0000256" key="8">
    <source>
        <dbReference type="ARBA" id="ARBA00022842"/>
    </source>
</evidence>
<proteinExistence type="inferred from homology"/>
<dbReference type="InterPro" id="IPR000422">
    <property type="entry name" value="DHBP_synthase_RibB"/>
</dbReference>
<keyword evidence="8" id="KW-0460">Magnesium</keyword>
<dbReference type="HAMAP" id="MF_00180">
    <property type="entry name" value="RibB"/>
    <property type="match status" value="1"/>
</dbReference>
<evidence type="ECO:0000256" key="2">
    <source>
        <dbReference type="ARBA" id="ARBA00004904"/>
    </source>
</evidence>
<accession>W1QKK7</accession>
<dbReference type="HOGENOM" id="CLU_659046_0_0_1"/>
<comment type="subunit">
    <text evidence="3">Homodimer.</text>
</comment>
<evidence type="ECO:0000256" key="12">
    <source>
        <dbReference type="ARBA" id="ARBA00060730"/>
    </source>
</evidence>
<keyword evidence="9" id="KW-0318">Glutathionylation</keyword>
<name>W1QKK7_OGAPD</name>
<dbReference type="RefSeq" id="XP_013937177.1">
    <property type="nucleotide sequence ID" value="XM_014081702.1"/>
</dbReference>
<evidence type="ECO:0000313" key="15">
    <source>
        <dbReference type="EMBL" id="ESX02766.1"/>
    </source>
</evidence>
<keyword evidence="16" id="KW-1185">Reference proteome</keyword>
<keyword evidence="6" id="KW-0686">Riboflavin biosynthesis</keyword>
<organism evidence="15 16">
    <name type="scientific">Ogataea parapolymorpha (strain ATCC 26012 / BCRC 20466 / JCM 22074 / NRRL Y-7560 / DL-1)</name>
    <name type="common">Yeast</name>
    <name type="synonym">Hansenula polymorpha</name>
    <dbReference type="NCBI Taxonomy" id="871575"/>
    <lineage>
        <taxon>Eukaryota</taxon>
        <taxon>Fungi</taxon>
        <taxon>Dikarya</taxon>
        <taxon>Ascomycota</taxon>
        <taxon>Saccharomycotina</taxon>
        <taxon>Pichiomycetes</taxon>
        <taxon>Pichiales</taxon>
        <taxon>Pichiaceae</taxon>
        <taxon>Ogataea</taxon>
    </lineage>
</organism>
<protein>
    <recommendedName>
        <fullName evidence="5">3,4-dihydroxy-2-butanone 4-phosphate synthase</fullName>
        <ecNumber evidence="4">4.1.99.12</ecNumber>
    </recommendedName>
</protein>
<comment type="pathway">
    <text evidence="2">Cofactor biosynthesis; riboflavin biosynthesis; 2-hydroxy-3-oxobutyl phosphate from D-ribulose 5-phosphate: step 1/1.</text>
</comment>
<dbReference type="eggNOG" id="KOG1284">
    <property type="taxonomic scope" value="Eukaryota"/>
</dbReference>
<dbReference type="eggNOG" id="KOG1655">
    <property type="taxonomic scope" value="Eukaryota"/>
</dbReference>
<dbReference type="PANTHER" id="PTHR21327">
    <property type="entry name" value="GTP CYCLOHYDROLASE II-RELATED"/>
    <property type="match status" value="1"/>
</dbReference>
<keyword evidence="11" id="KW-0456">Lyase</keyword>
<dbReference type="GeneID" id="25771545"/>
<dbReference type="InterPro" id="IPR017945">
    <property type="entry name" value="DHBP_synth_RibB-like_a/b_dom"/>
</dbReference>
<evidence type="ECO:0000256" key="6">
    <source>
        <dbReference type="ARBA" id="ARBA00022619"/>
    </source>
</evidence>
<sequence>MTFNTIEDALEAYKNGEFLVVMDDEDRENEGDLIIAAEKVTQEKMAFLVKHSSGFVCVPLSTERADALDLQPMVPHNTDRHGTAYTITVDYGEGTTTGISAHDRALTVRQLANPDSQPADFLRPGHICPLRARPGLLRERVGHTEAAVQLCVLSGLQPAGAICELVNADDGLMMRLPECTKFAQEHGLKIICIKHLLEYMDEKKNLLKIMNRLFGTRNNLPKATLGDAISSIDERAASLDVKISKLNTELATYQQKMAKMRDGPGKTAIKQRALKVLKQRKQLEAQKDQLDAQSWNISQAQMTTENLKNTMITVDALKSSNKELKRTYGKIDIDKIEALQDEMLDLIDQSNELQDSLARSYDVPDDISESELDAELEALGDEIAEDETPAYLEMPTFVDEPIQPEQEETVKEGELVQ</sequence>
<evidence type="ECO:0000256" key="10">
    <source>
        <dbReference type="ARBA" id="ARBA00023211"/>
    </source>
</evidence>
<dbReference type="Pfam" id="PF03357">
    <property type="entry name" value="Snf7"/>
    <property type="match status" value="1"/>
</dbReference>
<evidence type="ECO:0000256" key="9">
    <source>
        <dbReference type="ARBA" id="ARBA00023206"/>
    </source>
</evidence>
<dbReference type="GO" id="GO:0007034">
    <property type="term" value="P:vacuolar transport"/>
    <property type="evidence" value="ECO:0007669"/>
    <property type="project" value="InterPro"/>
</dbReference>
<evidence type="ECO:0000313" key="16">
    <source>
        <dbReference type="Proteomes" id="UP000008673"/>
    </source>
</evidence>
<dbReference type="EMBL" id="AEOI02000003">
    <property type="protein sequence ID" value="ESX02766.1"/>
    <property type="molecule type" value="Genomic_DNA"/>
</dbReference>
<dbReference type="UniPathway" id="UPA00275"/>
<keyword evidence="13" id="KW-0175">Coiled coil</keyword>
<evidence type="ECO:0000256" key="14">
    <source>
        <dbReference type="SAM" id="MobiDB-lite"/>
    </source>
</evidence>
<dbReference type="STRING" id="871575.W1QKK7"/>
<reference evidence="15 16" key="1">
    <citation type="journal article" date="2013" name="BMC Genomics">
        <title>Genome sequence and analysis of methylotrophic yeast Hansenula polymorpha DL1.</title>
        <authorList>
            <person name="Ravin N.V."/>
            <person name="Eldarov M.A."/>
            <person name="Kadnikov V.V."/>
            <person name="Beletsky A.V."/>
            <person name="Schneider J."/>
            <person name="Mardanova E.S."/>
            <person name="Smekalova E.M."/>
            <person name="Zvereva M.I."/>
            <person name="Dontsova O.A."/>
            <person name="Mardanov A.V."/>
            <person name="Skryabin K.G."/>
        </authorList>
    </citation>
    <scope>NUCLEOTIDE SEQUENCE [LARGE SCALE GENOMIC DNA]</scope>
    <source>
        <strain evidence="16">ATCC 26012 / BCRC 20466 / JCM 22074 / NRRL Y-7560 / DL-1</strain>
    </source>
</reference>
<feature type="coiled-coil region" evidence="13">
    <location>
        <begin position="236"/>
        <end position="293"/>
    </location>
</feature>
<dbReference type="AlphaFoldDB" id="W1QKK7"/>
<dbReference type="OMA" id="PECTKFA"/>
<evidence type="ECO:0000256" key="11">
    <source>
        <dbReference type="ARBA" id="ARBA00023239"/>
    </source>
</evidence>
<evidence type="ECO:0000256" key="1">
    <source>
        <dbReference type="ARBA" id="ARBA00001946"/>
    </source>
</evidence>
<feature type="region of interest" description="Disordered" evidence="14">
    <location>
        <begin position="386"/>
        <end position="417"/>
    </location>
</feature>
<gene>
    <name evidence="15" type="ORF">HPODL_02090</name>
</gene>
<keyword evidence="10" id="KW-0464">Manganese</keyword>
<comment type="cofactor">
    <cofactor evidence="1">
        <name>Mg(2+)</name>
        <dbReference type="ChEBI" id="CHEBI:18420"/>
    </cofactor>
</comment>
<comment type="similarity">
    <text evidence="12">Belongs to the DHBP synthase family.</text>
</comment>
<dbReference type="SUPFAM" id="SSF55821">
    <property type="entry name" value="YrdC/RibB"/>
    <property type="match status" value="1"/>
</dbReference>
<dbReference type="EC" id="4.1.99.12" evidence="4"/>
<dbReference type="Pfam" id="PF00926">
    <property type="entry name" value="DHBP_synthase"/>
    <property type="match status" value="1"/>
</dbReference>
<dbReference type="OrthoDB" id="60371at2759"/>
<dbReference type="NCBIfam" id="TIGR00506">
    <property type="entry name" value="ribB"/>
    <property type="match status" value="1"/>
</dbReference>
<dbReference type="GO" id="GO:0008686">
    <property type="term" value="F:3,4-dihydroxy-2-butanone-4-phosphate synthase activity"/>
    <property type="evidence" value="ECO:0007669"/>
    <property type="project" value="UniProtKB-EC"/>
</dbReference>
<dbReference type="PANTHER" id="PTHR21327:SF18">
    <property type="entry name" value="3,4-DIHYDROXY-2-BUTANONE 4-PHOSPHATE SYNTHASE"/>
    <property type="match status" value="1"/>
</dbReference>
<dbReference type="GO" id="GO:0005829">
    <property type="term" value="C:cytosol"/>
    <property type="evidence" value="ECO:0007669"/>
    <property type="project" value="TreeGrafter"/>
</dbReference>
<evidence type="ECO:0000256" key="5">
    <source>
        <dbReference type="ARBA" id="ARBA00018836"/>
    </source>
</evidence>
<evidence type="ECO:0000256" key="4">
    <source>
        <dbReference type="ARBA" id="ARBA00012153"/>
    </source>
</evidence>
<dbReference type="FunFam" id="3.90.870.10:FF:000002">
    <property type="entry name" value="3,4-dihydroxy-2-butanone 4-phosphate synthase"/>
    <property type="match status" value="1"/>
</dbReference>
<dbReference type="InterPro" id="IPR005024">
    <property type="entry name" value="Snf7_fam"/>
</dbReference>
<comment type="caution">
    <text evidence="15">The sequence shown here is derived from an EMBL/GenBank/DDBJ whole genome shotgun (WGS) entry which is preliminary data.</text>
</comment>
<keyword evidence="7" id="KW-0479">Metal-binding</keyword>
<dbReference type="Gene3D" id="6.10.250.1710">
    <property type="match status" value="1"/>
</dbReference>
<feature type="compositionally biased region" description="Basic and acidic residues" evidence="14">
    <location>
        <begin position="408"/>
        <end position="417"/>
    </location>
</feature>
<dbReference type="Proteomes" id="UP000008673">
    <property type="component" value="Unassembled WGS sequence"/>
</dbReference>
<dbReference type="GO" id="GO:0046872">
    <property type="term" value="F:metal ion binding"/>
    <property type="evidence" value="ECO:0007669"/>
    <property type="project" value="UniProtKB-KW"/>
</dbReference>
<dbReference type="GO" id="GO:0005758">
    <property type="term" value="C:mitochondrial intermembrane space"/>
    <property type="evidence" value="ECO:0007669"/>
    <property type="project" value="TreeGrafter"/>
</dbReference>